<evidence type="ECO:0000256" key="2">
    <source>
        <dbReference type="ARBA" id="ARBA00022553"/>
    </source>
</evidence>
<accession>A0A4Z0YE63</accession>
<dbReference type="InterPro" id="IPR013120">
    <property type="entry name" value="FAR_NAD-bd"/>
</dbReference>
<dbReference type="InterPro" id="IPR020845">
    <property type="entry name" value="AMP-binding_CS"/>
</dbReference>
<keyword evidence="6" id="KW-1185">Reference proteome</keyword>
<dbReference type="Gene3D" id="3.40.50.720">
    <property type="entry name" value="NAD(P)-binding Rossmann-like Domain"/>
    <property type="match status" value="1"/>
</dbReference>
<organism evidence="5 6">
    <name type="scientific">Xylaria hypoxylon</name>
    <dbReference type="NCBI Taxonomy" id="37992"/>
    <lineage>
        <taxon>Eukaryota</taxon>
        <taxon>Fungi</taxon>
        <taxon>Dikarya</taxon>
        <taxon>Ascomycota</taxon>
        <taxon>Pezizomycotina</taxon>
        <taxon>Sordariomycetes</taxon>
        <taxon>Xylariomycetidae</taxon>
        <taxon>Xylariales</taxon>
        <taxon>Xylariaceae</taxon>
        <taxon>Xylaria</taxon>
    </lineage>
</organism>
<dbReference type="PANTHER" id="PTHR43439:SF2">
    <property type="entry name" value="ENZYME, PUTATIVE (JCVI)-RELATED"/>
    <property type="match status" value="1"/>
</dbReference>
<evidence type="ECO:0000259" key="3">
    <source>
        <dbReference type="Pfam" id="PF00501"/>
    </source>
</evidence>
<dbReference type="SUPFAM" id="SSF51735">
    <property type="entry name" value="NAD(P)-binding Rossmann-fold domains"/>
    <property type="match status" value="1"/>
</dbReference>
<dbReference type="Gene3D" id="1.10.1200.10">
    <property type="entry name" value="ACP-like"/>
    <property type="match status" value="1"/>
</dbReference>
<evidence type="ECO:0000259" key="4">
    <source>
        <dbReference type="Pfam" id="PF07993"/>
    </source>
</evidence>
<keyword evidence="2" id="KW-0597">Phosphoprotein</keyword>
<evidence type="ECO:0000313" key="6">
    <source>
        <dbReference type="Proteomes" id="UP000297716"/>
    </source>
</evidence>
<feature type="domain" description="Thioester reductase (TE)" evidence="4">
    <location>
        <begin position="686"/>
        <end position="931"/>
    </location>
</feature>
<feature type="domain" description="AMP-dependent synthetase/ligase" evidence="3">
    <location>
        <begin position="32"/>
        <end position="344"/>
    </location>
</feature>
<comment type="caution">
    <text evidence="5">The sequence shown here is derived from an EMBL/GenBank/DDBJ whole genome shotgun (WGS) entry which is preliminary data.</text>
</comment>
<dbReference type="Pfam" id="PF07993">
    <property type="entry name" value="NAD_binding_4"/>
    <property type="match status" value="1"/>
</dbReference>
<dbReference type="SUPFAM" id="SSF47336">
    <property type="entry name" value="ACP-like"/>
    <property type="match status" value="1"/>
</dbReference>
<dbReference type="Pfam" id="PF00501">
    <property type="entry name" value="AMP-binding"/>
    <property type="match status" value="1"/>
</dbReference>
<gene>
    <name evidence="5" type="ORF">E0Z10_g10759</name>
</gene>
<dbReference type="PROSITE" id="PS00455">
    <property type="entry name" value="AMP_BINDING"/>
    <property type="match status" value="1"/>
</dbReference>
<sequence>MAHHEEPKLLPNAIDQIAAEEPESLYGKYPSDPTNYTAGFINVTFAQLANATNGVAWWLENEIGCGDEDPTPTIAYIGPNDFRYVFAFVGAIKAGYKLFLPSPRNSLAAHLALLESLDCTRIIVAGPTSPTVDDVLKERPMRLLEIASMEHLINYPSEPYPYPKAPNKAMRDGAFVCHTSGTTGIPKHCIYNHEFIIRSARTLSLPPPEGYTSLMSKLGSNTQVLVLPFFHPAGVQLGIINAIYNRSIVVIPSWTTPPSTDGLTTLVQNVQADWAMTTPFTLEALAKDAALLDRVASRLTMLVFAGGALPKALGDVIAKKIRLASFLGSSETAGLPIIYPQDFDLSKDWEYMGFHPKVGVVHHARTEDMFELVLEKSTSTEPYQPVFDRFPELETFPTGDLFRRHPFNQDMWAHASRADDIVVFLNGEKTNPVSFENHLSQHPDIEGAIVFGDQRFEAGVLIELRIGSTLSSEQRDERVRNLWPTIEEANQDTPKHARVAASHILFATPDVSLLRTPKGTIMRKASIGRYAQAIDDLYQIVESAPPADTGRKVNIDDLEAVVVAIQLACKESTTLREFGREDNLLSRGMDSLQVLRLCRNLRFSIGIDNLKPTTVYSNPTPITLAKAIQIAVRGQGSLEEESKDDRKLQLKETLALFTRRIDQLAGNRPQAPGKKHRTGDGHSCIVTGTTGSIGSYILHSLMKDKNITTIYCLNRGPDSATRQRNHNAEVDHQLPTTFPETVHFLQVDLTHVTFNLSQELFEQLSSSVTLIVHNAWSVDFNVPLSLFTENLVGVENLCKFSAQSLHRPAIVFLSSISAVMDLALRQDQVVPEGVLDDLSVPAAVGYGESKYLAERILAYAAEKLEIPIAVARIGQVCGATHSPGKWNPSEWIPRLIKGSASLGALPDSLGDYGADVKDVDWIPVDMVADAIVELLLKKWVASRHEQHTDVRVYHLLNLQRTSWAEILPVVVNTLSSLKSQDGNKASVDVVSCQEWLKSLRSLANDIDAIHHGNDLTDVNPALRLIDFYEDKFAEKVFPQWGTENAASTITILQQVGSISDGDMEKWIRLWWQDGVGS</sequence>
<dbReference type="SUPFAM" id="SSF56801">
    <property type="entry name" value="Acetyl-CoA synthetase-like"/>
    <property type="match status" value="1"/>
</dbReference>
<dbReference type="Pfam" id="PF23562">
    <property type="entry name" value="AMP-binding_C_3"/>
    <property type="match status" value="1"/>
</dbReference>
<evidence type="ECO:0000313" key="5">
    <source>
        <dbReference type="EMBL" id="TGJ77123.1"/>
    </source>
</evidence>
<dbReference type="InterPro" id="IPR042099">
    <property type="entry name" value="ANL_N_sf"/>
</dbReference>
<protein>
    <recommendedName>
        <fullName evidence="7">Carrier domain-containing protein</fullName>
    </recommendedName>
</protein>
<dbReference type="Gene3D" id="3.40.50.12780">
    <property type="entry name" value="N-terminal domain of ligase-like"/>
    <property type="match status" value="1"/>
</dbReference>
<dbReference type="OrthoDB" id="429813at2759"/>
<dbReference type="STRING" id="37992.A0A4Z0YE63"/>
<dbReference type="InterPro" id="IPR036736">
    <property type="entry name" value="ACP-like_sf"/>
</dbReference>
<dbReference type="AlphaFoldDB" id="A0A4Z0YE63"/>
<evidence type="ECO:0008006" key="7">
    <source>
        <dbReference type="Google" id="ProtNLM"/>
    </source>
</evidence>
<evidence type="ECO:0000256" key="1">
    <source>
        <dbReference type="ARBA" id="ARBA00022450"/>
    </source>
</evidence>
<reference evidence="5 6" key="1">
    <citation type="submission" date="2019-03" db="EMBL/GenBank/DDBJ databases">
        <title>Draft genome sequence of Xylaria hypoxylon DSM 108379, a ubiquitous saprotrophic-parasitic fungi on hardwood.</title>
        <authorList>
            <person name="Buettner E."/>
            <person name="Leonhardt S."/>
            <person name="Gebauer A.M."/>
            <person name="Liers C."/>
            <person name="Hofrichter M."/>
            <person name="Kellner H."/>
        </authorList>
    </citation>
    <scope>NUCLEOTIDE SEQUENCE [LARGE SCALE GENOMIC DNA]</scope>
    <source>
        <strain evidence="5 6">DSM 108379</strain>
    </source>
</reference>
<dbReference type="EMBL" id="SKBN01000476">
    <property type="protein sequence ID" value="TGJ77123.1"/>
    <property type="molecule type" value="Genomic_DNA"/>
</dbReference>
<dbReference type="Proteomes" id="UP000297716">
    <property type="component" value="Unassembled WGS sequence"/>
</dbReference>
<keyword evidence="1" id="KW-0596">Phosphopantetheine</keyword>
<name>A0A4Z0YE63_9PEZI</name>
<dbReference type="InterPro" id="IPR000873">
    <property type="entry name" value="AMP-dep_synth/lig_dom"/>
</dbReference>
<proteinExistence type="predicted"/>
<dbReference type="InterPro" id="IPR036291">
    <property type="entry name" value="NAD(P)-bd_dom_sf"/>
</dbReference>
<dbReference type="InterPro" id="IPR051414">
    <property type="entry name" value="Adenylate-forming_Reductase"/>
</dbReference>
<dbReference type="PANTHER" id="PTHR43439">
    <property type="entry name" value="PHENYLACETATE-COENZYME A LIGASE"/>
    <property type="match status" value="1"/>
</dbReference>